<evidence type="ECO:0000256" key="3">
    <source>
        <dbReference type="ARBA" id="ARBA00022670"/>
    </source>
</evidence>
<dbReference type="CDD" id="cd00190">
    <property type="entry name" value="Tryp_SPc"/>
    <property type="match status" value="1"/>
</dbReference>
<keyword evidence="4" id="KW-0378">Hydrolase</keyword>
<dbReference type="SMART" id="SM00020">
    <property type="entry name" value="Tryp_SPc"/>
    <property type="match status" value="1"/>
</dbReference>
<dbReference type="FunFam" id="2.40.10.10:FF:000013">
    <property type="entry name" value="Coagulation factor X"/>
    <property type="match status" value="1"/>
</dbReference>
<organism evidence="10 11">
    <name type="scientific">Anas zonorhyncha</name>
    <name type="common">Eastern spot-billed duck</name>
    <dbReference type="NCBI Taxonomy" id="75864"/>
    <lineage>
        <taxon>Eukaryota</taxon>
        <taxon>Metazoa</taxon>
        <taxon>Chordata</taxon>
        <taxon>Craniata</taxon>
        <taxon>Vertebrata</taxon>
        <taxon>Euteleostomi</taxon>
        <taxon>Archelosauria</taxon>
        <taxon>Archosauria</taxon>
        <taxon>Dinosauria</taxon>
        <taxon>Saurischia</taxon>
        <taxon>Theropoda</taxon>
        <taxon>Coelurosauria</taxon>
        <taxon>Aves</taxon>
        <taxon>Neognathae</taxon>
        <taxon>Galloanserae</taxon>
        <taxon>Anseriformes</taxon>
        <taxon>Anatidae</taxon>
        <taxon>Anatinae</taxon>
        <taxon>Anas</taxon>
    </lineage>
</organism>
<evidence type="ECO:0000256" key="7">
    <source>
        <dbReference type="ARBA" id="ARBA00023180"/>
    </source>
</evidence>
<reference evidence="10" key="2">
    <citation type="submission" date="2025-09" db="UniProtKB">
        <authorList>
            <consortium name="Ensembl"/>
        </authorList>
    </citation>
    <scope>IDENTIFICATION</scope>
</reference>
<keyword evidence="2" id="KW-0964">Secreted</keyword>
<evidence type="ECO:0000256" key="5">
    <source>
        <dbReference type="ARBA" id="ARBA00022837"/>
    </source>
</evidence>
<dbReference type="FunFam" id="2.40.10.10:FF:000002">
    <property type="entry name" value="Transmembrane protease serine"/>
    <property type="match status" value="1"/>
</dbReference>
<evidence type="ECO:0000256" key="2">
    <source>
        <dbReference type="ARBA" id="ARBA00022525"/>
    </source>
</evidence>
<keyword evidence="7" id="KW-0325">Glycoprotein</keyword>
<dbReference type="InterPro" id="IPR009003">
    <property type="entry name" value="Peptidase_S1_PA"/>
</dbReference>
<protein>
    <recommendedName>
        <fullName evidence="9">Peptidase S1 domain-containing protein</fullName>
    </recommendedName>
</protein>
<name>A0A8B9V5E3_9AVES</name>
<dbReference type="InterPro" id="IPR018114">
    <property type="entry name" value="TRYPSIN_HIS"/>
</dbReference>
<evidence type="ECO:0000256" key="1">
    <source>
        <dbReference type="ARBA" id="ARBA00004613"/>
    </source>
</evidence>
<dbReference type="SUPFAM" id="SSF50494">
    <property type="entry name" value="Trypsin-like serine proteases"/>
    <property type="match status" value="1"/>
</dbReference>
<dbReference type="Gene3D" id="2.10.25.10">
    <property type="entry name" value="Laminin"/>
    <property type="match status" value="1"/>
</dbReference>
<evidence type="ECO:0000259" key="9">
    <source>
        <dbReference type="PROSITE" id="PS50240"/>
    </source>
</evidence>
<dbReference type="GO" id="GO:0004252">
    <property type="term" value="F:serine-type endopeptidase activity"/>
    <property type="evidence" value="ECO:0007669"/>
    <property type="project" value="InterPro"/>
</dbReference>
<dbReference type="PROSITE" id="PS50240">
    <property type="entry name" value="TRYPSIN_DOM"/>
    <property type="match status" value="1"/>
</dbReference>
<dbReference type="GO" id="GO:0006508">
    <property type="term" value="P:proteolysis"/>
    <property type="evidence" value="ECO:0007669"/>
    <property type="project" value="UniProtKB-KW"/>
</dbReference>
<accession>A0A8B9V5E3</accession>
<feature type="domain" description="Peptidase S1" evidence="9">
    <location>
        <begin position="92"/>
        <end position="299"/>
    </location>
</feature>
<dbReference type="PROSITE" id="PS00134">
    <property type="entry name" value="TRYPSIN_HIS"/>
    <property type="match status" value="1"/>
</dbReference>
<dbReference type="PANTHER" id="PTHR24278">
    <property type="entry name" value="COAGULATION FACTOR"/>
    <property type="match status" value="1"/>
</dbReference>
<dbReference type="Ensembl" id="ENSAZOT00000019930.1">
    <property type="protein sequence ID" value="ENSAZOP00000018551.1"/>
    <property type="gene ID" value="ENSAZOG00000012047.1"/>
</dbReference>
<evidence type="ECO:0000256" key="8">
    <source>
        <dbReference type="ARBA" id="ARBA00024195"/>
    </source>
</evidence>
<dbReference type="InterPro" id="IPR001254">
    <property type="entry name" value="Trypsin_dom"/>
</dbReference>
<dbReference type="PRINTS" id="PR00722">
    <property type="entry name" value="CHYMOTRYPSIN"/>
</dbReference>
<evidence type="ECO:0000313" key="11">
    <source>
        <dbReference type="Proteomes" id="UP000694549"/>
    </source>
</evidence>
<evidence type="ECO:0000256" key="4">
    <source>
        <dbReference type="ARBA" id="ARBA00022801"/>
    </source>
</evidence>
<dbReference type="AlphaFoldDB" id="A0A8B9V5E3"/>
<dbReference type="InterPro" id="IPR043504">
    <property type="entry name" value="Peptidase_S1_PA_chymotrypsin"/>
</dbReference>
<comment type="subcellular location">
    <subcellularLocation>
        <location evidence="1">Secreted</location>
    </subcellularLocation>
</comment>
<dbReference type="GO" id="GO:0005615">
    <property type="term" value="C:extracellular space"/>
    <property type="evidence" value="ECO:0007669"/>
    <property type="project" value="TreeGrafter"/>
</dbReference>
<dbReference type="PANTHER" id="PTHR24278:SF28">
    <property type="entry name" value="COAGULATION FACTOR X"/>
    <property type="match status" value="1"/>
</dbReference>
<sequence length="302" mass="33730">SLNESSRQSCETRAVNNGNCGQFCKDEDEGVVCSCVDGYALGDDNKTCIPVGMKPRLKFILWDAHRIFTAFWECWCGCRWERLAINTEQVWFCGGTILNEYFILTAAHCVTDSKKLQVIVGMVDREEEGPSTATHRVEKIIPYDEFDSKSFDGDIALIKLKEPITFSEDVIPACLPEEDFANDVLMNQTFGIISGFGNSFERAEPVRRMKVLQVPYVNKRTCRRALKNLVTSNMFCAGYSKDGQDACQGDGGGPHVTEYNGTYFATGIISWGEGCGKKGKYGIYTKLSSFLPWVRSVLTQNS</sequence>
<reference evidence="10" key="1">
    <citation type="submission" date="2025-08" db="UniProtKB">
        <authorList>
            <consortium name="Ensembl"/>
        </authorList>
    </citation>
    <scope>IDENTIFICATION</scope>
</reference>
<keyword evidence="5" id="KW-0106">Calcium</keyword>
<evidence type="ECO:0000256" key="6">
    <source>
        <dbReference type="ARBA" id="ARBA00023157"/>
    </source>
</evidence>
<keyword evidence="11" id="KW-1185">Reference proteome</keyword>
<dbReference type="Pfam" id="PF14670">
    <property type="entry name" value="FXa_inhibition"/>
    <property type="match status" value="1"/>
</dbReference>
<dbReference type="Pfam" id="PF00089">
    <property type="entry name" value="Trypsin"/>
    <property type="match status" value="1"/>
</dbReference>
<dbReference type="Proteomes" id="UP000694549">
    <property type="component" value="Unplaced"/>
</dbReference>
<dbReference type="SUPFAM" id="SSF57196">
    <property type="entry name" value="EGF/Laminin"/>
    <property type="match status" value="1"/>
</dbReference>
<keyword evidence="3" id="KW-0645">Protease</keyword>
<dbReference type="Gene3D" id="2.40.10.10">
    <property type="entry name" value="Trypsin-like serine proteases"/>
    <property type="match status" value="2"/>
</dbReference>
<dbReference type="InterPro" id="IPR001314">
    <property type="entry name" value="Peptidase_S1A"/>
</dbReference>
<evidence type="ECO:0000313" key="10">
    <source>
        <dbReference type="Ensembl" id="ENSAZOP00000018551.1"/>
    </source>
</evidence>
<dbReference type="InterPro" id="IPR050442">
    <property type="entry name" value="Peptidase_S1_coag_factors"/>
</dbReference>
<proteinExistence type="inferred from homology"/>
<comment type="similarity">
    <text evidence="8">Belongs to the peptidase S1 family. CLIP subfamily.</text>
</comment>
<keyword evidence="6" id="KW-1015">Disulfide bond</keyword>